<keyword evidence="1" id="KW-0378">Hydrolase</keyword>
<organism evidence="1 2">
    <name type="scientific">Nonomuraea guangzhouensis</name>
    <dbReference type="NCBI Taxonomy" id="1291555"/>
    <lineage>
        <taxon>Bacteria</taxon>
        <taxon>Bacillati</taxon>
        <taxon>Actinomycetota</taxon>
        <taxon>Actinomycetes</taxon>
        <taxon>Streptosporangiales</taxon>
        <taxon>Streptosporangiaceae</taxon>
        <taxon>Nonomuraea</taxon>
    </lineage>
</organism>
<dbReference type="Proteomes" id="UP001597097">
    <property type="component" value="Unassembled WGS sequence"/>
</dbReference>
<keyword evidence="2" id="KW-1185">Reference proteome</keyword>
<keyword evidence="1" id="KW-0255">Endonuclease</keyword>
<accession>A0ABW4G0A7</accession>
<evidence type="ECO:0000313" key="1">
    <source>
        <dbReference type="EMBL" id="MFD1536166.1"/>
    </source>
</evidence>
<dbReference type="RefSeq" id="WP_219533767.1">
    <property type="nucleotide sequence ID" value="NZ_JAHKRM010000019.1"/>
</dbReference>
<keyword evidence="1" id="KW-0540">Nuclease</keyword>
<protein>
    <submittedName>
        <fullName evidence="1">Endonuclease domain-containing protein</fullName>
    </submittedName>
</protein>
<proteinExistence type="predicted"/>
<reference evidence="2" key="1">
    <citation type="journal article" date="2019" name="Int. J. Syst. Evol. Microbiol.">
        <title>The Global Catalogue of Microorganisms (GCM) 10K type strain sequencing project: providing services to taxonomists for standard genome sequencing and annotation.</title>
        <authorList>
            <consortium name="The Broad Institute Genomics Platform"/>
            <consortium name="The Broad Institute Genome Sequencing Center for Infectious Disease"/>
            <person name="Wu L."/>
            <person name="Ma J."/>
        </authorList>
    </citation>
    <scope>NUCLEOTIDE SEQUENCE [LARGE SCALE GENOMIC DNA]</scope>
    <source>
        <strain evidence="2">CGMCC 1.15399</strain>
    </source>
</reference>
<sequence length="278" mass="31272">MNQPLPEPSLSAKSSLQPSLAERARRVTQSVPQAVACRRTAAHIWGLHVLSLDTAEDDWPVELIAPGHLAIPGCVTHVTTLPADDITEHEGVRLTTQERTALDCVRWLPRMEAVAALDQFLRRGVDLEALWHQSTSWHQRDALSLADRGAGSPRESWLRVILVDGGLPRPTTQIRVPLADDRFAYLDLGWPDFQVAVEYDGQQHHTSSADQLHDERRRAELRGLGWRIIAVRRDIFPGQTADLLHQVADTLIQQGWQPGARQTTRILARIRAARRRRS</sequence>
<dbReference type="GO" id="GO:0004519">
    <property type="term" value="F:endonuclease activity"/>
    <property type="evidence" value="ECO:0007669"/>
    <property type="project" value="UniProtKB-KW"/>
</dbReference>
<gene>
    <name evidence="1" type="ORF">ACFSJ0_03915</name>
</gene>
<comment type="caution">
    <text evidence="1">The sequence shown here is derived from an EMBL/GenBank/DDBJ whole genome shotgun (WGS) entry which is preliminary data.</text>
</comment>
<evidence type="ECO:0000313" key="2">
    <source>
        <dbReference type="Proteomes" id="UP001597097"/>
    </source>
</evidence>
<dbReference type="EMBL" id="JBHUCM010000005">
    <property type="protein sequence ID" value="MFD1536166.1"/>
    <property type="molecule type" value="Genomic_DNA"/>
</dbReference>
<name>A0ABW4G0A7_9ACTN</name>